<evidence type="ECO:0000313" key="3">
    <source>
        <dbReference type="Proteomes" id="UP000005408"/>
    </source>
</evidence>
<dbReference type="PANTHER" id="PTHR11362:SF82">
    <property type="entry name" value="PHOSPHATIDYLETHANOLAMINE-BINDING PROTEIN 4"/>
    <property type="match status" value="1"/>
</dbReference>
<evidence type="ECO:0008006" key="4">
    <source>
        <dbReference type="Google" id="ProtNLM"/>
    </source>
</evidence>
<organism evidence="2 3">
    <name type="scientific">Magallana gigas</name>
    <name type="common">Pacific oyster</name>
    <name type="synonym">Crassostrea gigas</name>
    <dbReference type="NCBI Taxonomy" id="29159"/>
    <lineage>
        <taxon>Eukaryota</taxon>
        <taxon>Metazoa</taxon>
        <taxon>Spiralia</taxon>
        <taxon>Lophotrochozoa</taxon>
        <taxon>Mollusca</taxon>
        <taxon>Bivalvia</taxon>
        <taxon>Autobranchia</taxon>
        <taxon>Pteriomorphia</taxon>
        <taxon>Ostreida</taxon>
        <taxon>Ostreoidea</taxon>
        <taxon>Ostreidae</taxon>
        <taxon>Magallana</taxon>
    </lineage>
</organism>
<name>A0A8W8L2M6_MAGGI</name>
<reference evidence="2" key="1">
    <citation type="submission" date="2022-08" db="UniProtKB">
        <authorList>
            <consortium name="EnsemblMetazoa"/>
        </authorList>
    </citation>
    <scope>IDENTIFICATION</scope>
    <source>
        <strain evidence="2">05x7-T-G4-1.051#20</strain>
    </source>
</reference>
<dbReference type="EnsemblMetazoa" id="G26147.1">
    <property type="protein sequence ID" value="G26147.1:cds"/>
    <property type="gene ID" value="G26147"/>
</dbReference>
<evidence type="ECO:0000313" key="2">
    <source>
        <dbReference type="EnsemblMetazoa" id="G26147.1:cds"/>
    </source>
</evidence>
<proteinExistence type="predicted"/>
<keyword evidence="3" id="KW-1185">Reference proteome</keyword>
<accession>A0A8W8L2M6</accession>
<dbReference type="Gene3D" id="3.90.280.10">
    <property type="entry name" value="PEBP-like"/>
    <property type="match status" value="1"/>
</dbReference>
<dbReference type="AlphaFoldDB" id="A0A8W8L2M6"/>
<feature type="compositionally biased region" description="Basic and acidic residues" evidence="1">
    <location>
        <begin position="13"/>
        <end position="30"/>
    </location>
</feature>
<dbReference type="InterPro" id="IPR036610">
    <property type="entry name" value="PEBP-like_sf"/>
</dbReference>
<dbReference type="CDD" id="cd00866">
    <property type="entry name" value="PEBP_euk"/>
    <property type="match status" value="1"/>
</dbReference>
<evidence type="ECO:0000256" key="1">
    <source>
        <dbReference type="SAM" id="MobiDB-lite"/>
    </source>
</evidence>
<dbReference type="InterPro" id="IPR008914">
    <property type="entry name" value="PEBP"/>
</dbReference>
<dbReference type="SUPFAM" id="SSF49777">
    <property type="entry name" value="PEBP-like"/>
    <property type="match status" value="1"/>
</dbReference>
<feature type="region of interest" description="Disordered" evidence="1">
    <location>
        <begin position="1"/>
        <end position="41"/>
    </location>
</feature>
<dbReference type="Proteomes" id="UP000005408">
    <property type="component" value="Unassembled WGS sequence"/>
</dbReference>
<protein>
    <recommendedName>
        <fullName evidence="4">Phosphatidylethanolamine-binding protein 4</fullName>
    </recommendedName>
</protein>
<dbReference type="Pfam" id="PF01161">
    <property type="entry name" value="PBP"/>
    <property type="match status" value="1"/>
</dbReference>
<dbReference type="PANTHER" id="PTHR11362">
    <property type="entry name" value="PHOSPHATIDYLETHANOLAMINE-BINDING PROTEIN"/>
    <property type="match status" value="1"/>
</dbReference>
<sequence>MNIDRLMNSGKSTRPEQGNKKSPGQKDPKKPATKTKSSLTNQDKTVMSTSVFIVCIFLMFWEGLKACQLPQDNCPPGATLTLASPGGGAVYSKCGDTINKSVAKETPQVKFQNVQPDSLYTLVMADPDAPFKDNPTQKYWLHWMVTNIKGSNLMDGNALGGDVVMAYIPPTPPKPEPGTTNPHRYMFYLLEQTDEPDTSLVNPEWRGKFRLDDFVINNGCQIVASFQYTTSF</sequence>
<dbReference type="InterPro" id="IPR035810">
    <property type="entry name" value="PEBP_euk"/>
</dbReference>